<proteinExistence type="predicted"/>
<keyword evidence="3" id="KW-1185">Reference proteome</keyword>
<dbReference type="EMBL" id="CP036271">
    <property type="protein sequence ID" value="QDT52341.1"/>
    <property type="molecule type" value="Genomic_DNA"/>
</dbReference>
<keyword evidence="1" id="KW-0472">Membrane</keyword>
<evidence type="ECO:0000256" key="1">
    <source>
        <dbReference type="SAM" id="Phobius"/>
    </source>
</evidence>
<reference evidence="2 3" key="1">
    <citation type="submission" date="2019-02" db="EMBL/GenBank/DDBJ databases">
        <title>Deep-cultivation of Planctomycetes and their phenomic and genomic characterization uncovers novel biology.</title>
        <authorList>
            <person name="Wiegand S."/>
            <person name="Jogler M."/>
            <person name="Boedeker C."/>
            <person name="Pinto D."/>
            <person name="Vollmers J."/>
            <person name="Rivas-Marin E."/>
            <person name="Kohn T."/>
            <person name="Peeters S.H."/>
            <person name="Heuer A."/>
            <person name="Rast P."/>
            <person name="Oberbeckmann S."/>
            <person name="Bunk B."/>
            <person name="Jeske O."/>
            <person name="Meyerdierks A."/>
            <person name="Storesund J.E."/>
            <person name="Kallscheuer N."/>
            <person name="Luecker S."/>
            <person name="Lage O.M."/>
            <person name="Pohl T."/>
            <person name="Merkel B.J."/>
            <person name="Hornburger P."/>
            <person name="Mueller R.-W."/>
            <person name="Bruemmer F."/>
            <person name="Labrenz M."/>
            <person name="Spormann A.M."/>
            <person name="Op den Camp H."/>
            <person name="Overmann J."/>
            <person name="Amann R."/>
            <person name="Jetten M.S.M."/>
            <person name="Mascher T."/>
            <person name="Medema M.H."/>
            <person name="Devos D.P."/>
            <person name="Kaster A.-K."/>
            <person name="Ovreas L."/>
            <person name="Rohde M."/>
            <person name="Galperin M.Y."/>
            <person name="Jogler C."/>
        </authorList>
    </citation>
    <scope>NUCLEOTIDE SEQUENCE [LARGE SCALE GENOMIC DNA]</scope>
    <source>
        <strain evidence="2 3">Pan44</strain>
    </source>
</reference>
<dbReference type="InParanoid" id="A0A517S881"/>
<organism evidence="2 3">
    <name type="scientific">Caulifigura coniformis</name>
    <dbReference type="NCBI Taxonomy" id="2527983"/>
    <lineage>
        <taxon>Bacteria</taxon>
        <taxon>Pseudomonadati</taxon>
        <taxon>Planctomycetota</taxon>
        <taxon>Planctomycetia</taxon>
        <taxon>Planctomycetales</taxon>
        <taxon>Planctomycetaceae</taxon>
        <taxon>Caulifigura</taxon>
    </lineage>
</organism>
<feature type="transmembrane region" description="Helical" evidence="1">
    <location>
        <begin position="52"/>
        <end position="72"/>
    </location>
</feature>
<dbReference type="RefSeq" id="WP_145026631.1">
    <property type="nucleotide sequence ID" value="NZ_CP036271.1"/>
</dbReference>
<keyword evidence="1" id="KW-0812">Transmembrane</keyword>
<dbReference type="Proteomes" id="UP000315700">
    <property type="component" value="Chromosome"/>
</dbReference>
<evidence type="ECO:0000313" key="3">
    <source>
        <dbReference type="Proteomes" id="UP000315700"/>
    </source>
</evidence>
<accession>A0A517S881</accession>
<evidence type="ECO:0000313" key="2">
    <source>
        <dbReference type="EMBL" id="QDT52341.1"/>
    </source>
</evidence>
<gene>
    <name evidence="2" type="ORF">Pan44_03500</name>
</gene>
<dbReference type="AlphaFoldDB" id="A0A517S881"/>
<dbReference type="KEGG" id="ccos:Pan44_03500"/>
<protein>
    <submittedName>
        <fullName evidence="2">Uncharacterized protein</fullName>
    </submittedName>
</protein>
<keyword evidence="1" id="KW-1133">Transmembrane helix</keyword>
<name>A0A517S881_9PLAN</name>
<sequence>MIDEWTIDRVAKHQWPDLEIQRRRYQALWTLEALLFPASVVLWRVATPDCEVLCIAFAVVATIQLPVVICLISQVLGRPIELAIDELSSASRAFRAELRQRSSMTDDEFIRRSQITSPETLDLVGPVRACLRGIDPLCDRVLLNEPLGCLLDGIDYLDVYFALARRFQLPKLDISPDHDGSLRMILDNLASEISRKAERCS</sequence>